<dbReference type="GO" id="GO:0008745">
    <property type="term" value="F:N-acetylmuramoyl-L-alanine amidase activity"/>
    <property type="evidence" value="ECO:0007669"/>
    <property type="project" value="UniProtKB-EC"/>
</dbReference>
<dbReference type="EMBL" id="CP022385">
    <property type="protein sequence ID" value="ATA84281.1"/>
    <property type="molecule type" value="Genomic_DNA"/>
</dbReference>
<accession>A0AAX2ID73</accession>
<keyword evidence="3" id="KW-0378">Hydrolase</keyword>
<dbReference type="AlphaFoldDB" id="A0AAX2ID73"/>
<dbReference type="EMBL" id="UAVP01000008">
    <property type="protein sequence ID" value="SQA75970.1"/>
    <property type="molecule type" value="Genomic_DNA"/>
</dbReference>
<keyword evidence="7" id="KW-1185">Reference proteome</keyword>
<dbReference type="InterPro" id="IPR002508">
    <property type="entry name" value="MurNAc-LAA_cat"/>
</dbReference>
<feature type="domain" description="MurNAc-LAA" evidence="4">
    <location>
        <begin position="34"/>
        <end position="153"/>
    </location>
</feature>
<evidence type="ECO:0000313" key="8">
    <source>
        <dbReference type="Proteomes" id="UP000249902"/>
    </source>
</evidence>
<proteinExistence type="predicted"/>
<dbReference type="SUPFAM" id="SSF53187">
    <property type="entry name" value="Zn-dependent exopeptidases"/>
    <property type="match status" value="1"/>
</dbReference>
<name>A0AAX2ID73_CAPSP</name>
<dbReference type="EC" id="3.5.1.28" evidence="2"/>
<dbReference type="KEGG" id="cspu:CGC55_07070"/>
<reference evidence="7" key="2">
    <citation type="submission" date="2017-06" db="EMBL/GenBank/DDBJ databases">
        <title>Capnocytophaga spp. assemblies.</title>
        <authorList>
            <person name="Gulvik C.A."/>
        </authorList>
    </citation>
    <scope>NUCLEOTIDE SEQUENCE [LARGE SCALE GENOMIC DNA]</scope>
    <source>
        <strain evidence="7">KC1668</strain>
    </source>
</reference>
<sequence>MEELLTKKGFECYLTRNNETVEKLVSESAIWKRMDFANEKNADYFISIHADGSKGYPIGSHAIYTNNLDDTLSKEIASDILRFYTIVPHSEKHPRKDTDQDVGLLNNTNRAKEKKLVERRTLVELGFITTPKDAKIMFENINKIAEQLVQGLLYNIDKNF</sequence>
<evidence type="ECO:0000313" key="6">
    <source>
        <dbReference type="EMBL" id="SQA75970.1"/>
    </source>
</evidence>
<dbReference type="PANTHER" id="PTHR30404:SF0">
    <property type="entry name" value="N-ACETYLMURAMOYL-L-ALANINE AMIDASE AMIC"/>
    <property type="match status" value="1"/>
</dbReference>
<organism evidence="6 8">
    <name type="scientific">Capnocytophaga sputigena</name>
    <dbReference type="NCBI Taxonomy" id="1019"/>
    <lineage>
        <taxon>Bacteria</taxon>
        <taxon>Pseudomonadati</taxon>
        <taxon>Bacteroidota</taxon>
        <taxon>Flavobacteriia</taxon>
        <taxon>Flavobacteriales</taxon>
        <taxon>Flavobacteriaceae</taxon>
        <taxon>Capnocytophaga</taxon>
    </lineage>
</organism>
<evidence type="ECO:0000313" key="7">
    <source>
        <dbReference type="Proteomes" id="UP000217301"/>
    </source>
</evidence>
<evidence type="ECO:0000259" key="4">
    <source>
        <dbReference type="SMART" id="SM00646"/>
    </source>
</evidence>
<dbReference type="Pfam" id="PF01520">
    <property type="entry name" value="Amidase_3"/>
    <property type="match status" value="1"/>
</dbReference>
<evidence type="ECO:0000256" key="2">
    <source>
        <dbReference type="ARBA" id="ARBA00011901"/>
    </source>
</evidence>
<protein>
    <recommendedName>
        <fullName evidence="2">N-acetylmuramoyl-L-alanine amidase</fullName>
        <ecNumber evidence="2">3.5.1.28</ecNumber>
    </recommendedName>
</protein>
<reference evidence="5" key="1">
    <citation type="journal article" date="2017" name="Genome Announc.">
        <title>Twelve Complete Reference Genomes of Clinical Isolates in the Capnocytophaga Genus.</title>
        <authorList>
            <person name="Villarma A."/>
            <person name="Gulvik C.A."/>
            <person name="Rowe L.A."/>
            <person name="Sheth M."/>
            <person name="Juieng P."/>
            <person name="Nicholson A.C."/>
            <person name="Loparev V.N."/>
            <person name="McQuiston J.R."/>
        </authorList>
    </citation>
    <scope>NUCLEOTIDE SEQUENCE</scope>
    <source>
        <strain evidence="5">KC1668</strain>
    </source>
</reference>
<evidence type="ECO:0000256" key="3">
    <source>
        <dbReference type="ARBA" id="ARBA00022801"/>
    </source>
</evidence>
<dbReference type="Proteomes" id="UP000217301">
    <property type="component" value="Chromosome"/>
</dbReference>
<dbReference type="GO" id="GO:0009253">
    <property type="term" value="P:peptidoglycan catabolic process"/>
    <property type="evidence" value="ECO:0007669"/>
    <property type="project" value="InterPro"/>
</dbReference>
<evidence type="ECO:0000313" key="5">
    <source>
        <dbReference type="EMBL" id="ATA84281.1"/>
    </source>
</evidence>
<reference evidence="6 8" key="3">
    <citation type="submission" date="2018-06" db="EMBL/GenBank/DDBJ databases">
        <authorList>
            <consortium name="Pathogen Informatics"/>
            <person name="Doyle S."/>
        </authorList>
    </citation>
    <scope>NUCLEOTIDE SEQUENCE [LARGE SCALE GENOMIC DNA]</scope>
    <source>
        <strain evidence="6 8">NCTC11653</strain>
    </source>
</reference>
<dbReference type="InterPro" id="IPR050695">
    <property type="entry name" value="N-acetylmuramoyl_amidase_3"/>
</dbReference>
<gene>
    <name evidence="5" type="ORF">CGC55_07070</name>
    <name evidence="6" type="ORF">NCTC11653_01883</name>
</gene>
<dbReference type="PANTHER" id="PTHR30404">
    <property type="entry name" value="N-ACETYLMURAMOYL-L-ALANINE AMIDASE"/>
    <property type="match status" value="1"/>
</dbReference>
<dbReference type="Gene3D" id="3.40.630.40">
    <property type="entry name" value="Zn-dependent exopeptidases"/>
    <property type="match status" value="1"/>
</dbReference>
<evidence type="ECO:0000256" key="1">
    <source>
        <dbReference type="ARBA" id="ARBA00001561"/>
    </source>
</evidence>
<dbReference type="GO" id="GO:0030288">
    <property type="term" value="C:outer membrane-bounded periplasmic space"/>
    <property type="evidence" value="ECO:0007669"/>
    <property type="project" value="TreeGrafter"/>
</dbReference>
<dbReference type="Proteomes" id="UP000249902">
    <property type="component" value="Unassembled WGS sequence"/>
</dbReference>
<comment type="catalytic activity">
    <reaction evidence="1">
        <text>Hydrolyzes the link between N-acetylmuramoyl residues and L-amino acid residues in certain cell-wall glycopeptides.</text>
        <dbReference type="EC" id="3.5.1.28"/>
    </reaction>
</comment>
<dbReference type="SMART" id="SM00646">
    <property type="entry name" value="Ami_3"/>
    <property type="match status" value="1"/>
</dbReference>
<dbReference type="CDD" id="cd02696">
    <property type="entry name" value="MurNAc-LAA"/>
    <property type="match status" value="1"/>
</dbReference>